<feature type="transmembrane region" description="Helical" evidence="4">
    <location>
        <begin position="364"/>
        <end position="385"/>
    </location>
</feature>
<dbReference type="PROSITE" id="PS50026">
    <property type="entry name" value="EGF_3"/>
    <property type="match status" value="1"/>
</dbReference>
<dbReference type="PROSITE" id="PS01186">
    <property type="entry name" value="EGF_2"/>
    <property type="match status" value="1"/>
</dbReference>
<dbReference type="Gene3D" id="2.60.40.3210">
    <property type="entry name" value="Zona pellucida, ZP-N domain"/>
    <property type="match status" value="1"/>
</dbReference>
<reference evidence="9" key="1">
    <citation type="submission" date="2025-08" db="UniProtKB">
        <authorList>
            <consortium name="RefSeq"/>
        </authorList>
    </citation>
    <scope>IDENTIFICATION</scope>
    <source>
        <strain evidence="9">Quisiro</strain>
        <tissue evidence="9">Liver</tissue>
    </source>
</reference>
<evidence type="ECO:0000256" key="2">
    <source>
        <dbReference type="ARBA" id="ARBA00023157"/>
    </source>
</evidence>
<keyword evidence="1 5" id="KW-0732">Signal</keyword>
<feature type="domain" description="EGF-like" evidence="6">
    <location>
        <begin position="21"/>
        <end position="57"/>
    </location>
</feature>
<dbReference type="InterPro" id="IPR001507">
    <property type="entry name" value="ZP_dom"/>
</dbReference>
<dbReference type="InterPro" id="IPR055355">
    <property type="entry name" value="ZP-C"/>
</dbReference>
<evidence type="ECO:0000259" key="7">
    <source>
        <dbReference type="PROSITE" id="PS51034"/>
    </source>
</evidence>
<dbReference type="InParanoid" id="A0A2I4DB80"/>
<dbReference type="Gene3D" id="2.60.40.4100">
    <property type="entry name" value="Zona pellucida, ZP-C domain"/>
    <property type="match status" value="1"/>
</dbReference>
<dbReference type="KEGG" id="alim:106536725"/>
<organism evidence="8 9">
    <name type="scientific">Austrofundulus limnaeus</name>
    <name type="common">Annual killifish</name>
    <dbReference type="NCBI Taxonomy" id="52670"/>
    <lineage>
        <taxon>Eukaryota</taxon>
        <taxon>Metazoa</taxon>
        <taxon>Chordata</taxon>
        <taxon>Craniata</taxon>
        <taxon>Vertebrata</taxon>
        <taxon>Euteleostomi</taxon>
        <taxon>Actinopterygii</taxon>
        <taxon>Neopterygii</taxon>
        <taxon>Teleostei</taxon>
        <taxon>Neoteleostei</taxon>
        <taxon>Acanthomorphata</taxon>
        <taxon>Ovalentaria</taxon>
        <taxon>Atherinomorphae</taxon>
        <taxon>Cyprinodontiformes</taxon>
        <taxon>Rivulidae</taxon>
        <taxon>Austrofundulus</taxon>
    </lineage>
</organism>
<name>A0A2I4DB80_AUSLI</name>
<dbReference type="PANTHER" id="PTHR14002:SF53">
    <property type="entry name" value="UROMODULIN"/>
    <property type="match status" value="1"/>
</dbReference>
<dbReference type="Proteomes" id="UP000192220">
    <property type="component" value="Unplaced"/>
</dbReference>
<dbReference type="Pfam" id="PF23344">
    <property type="entry name" value="ZP-N"/>
    <property type="match status" value="1"/>
</dbReference>
<feature type="domain" description="ZP" evidence="7">
    <location>
        <begin position="65"/>
        <end position="332"/>
    </location>
</feature>
<keyword evidence="3" id="KW-0245">EGF-like domain</keyword>
<dbReference type="OrthoDB" id="9987373at2759"/>
<keyword evidence="4" id="KW-0472">Membrane</keyword>
<dbReference type="STRING" id="52670.A0A2I4DB80"/>
<dbReference type="RefSeq" id="XP_013889501.1">
    <property type="nucleotide sequence ID" value="XM_014034047.1"/>
</dbReference>
<dbReference type="PROSITE" id="PS51034">
    <property type="entry name" value="ZP_2"/>
    <property type="match status" value="1"/>
</dbReference>
<evidence type="ECO:0000256" key="3">
    <source>
        <dbReference type="PROSITE-ProRule" id="PRU00076"/>
    </source>
</evidence>
<keyword evidence="2 3" id="KW-1015">Disulfide bond</keyword>
<dbReference type="PANTHER" id="PTHR14002">
    <property type="entry name" value="ENDOGLIN/TGF-BETA RECEPTOR TYPE III"/>
    <property type="match status" value="1"/>
</dbReference>
<evidence type="ECO:0000256" key="4">
    <source>
        <dbReference type="SAM" id="Phobius"/>
    </source>
</evidence>
<evidence type="ECO:0000259" key="6">
    <source>
        <dbReference type="PROSITE" id="PS50026"/>
    </source>
</evidence>
<keyword evidence="4" id="KW-1133">Transmembrane helix</keyword>
<protein>
    <submittedName>
        <fullName evidence="9">Zona pellucida glycoprotein d</fullName>
    </submittedName>
</protein>
<keyword evidence="8" id="KW-1185">Reference proteome</keyword>
<feature type="chain" id="PRO_5014167342" evidence="5">
    <location>
        <begin position="24"/>
        <end position="398"/>
    </location>
</feature>
<dbReference type="CTD" id="327407"/>
<dbReference type="InterPro" id="IPR000742">
    <property type="entry name" value="EGF"/>
</dbReference>
<evidence type="ECO:0000256" key="1">
    <source>
        <dbReference type="ARBA" id="ARBA00022729"/>
    </source>
</evidence>
<dbReference type="InterPro" id="IPR042235">
    <property type="entry name" value="ZP-C_dom"/>
</dbReference>
<dbReference type="AlphaFoldDB" id="A0A2I4DB80"/>
<evidence type="ECO:0000313" key="8">
    <source>
        <dbReference type="Proteomes" id="UP000192220"/>
    </source>
</evidence>
<dbReference type="SMART" id="SM00241">
    <property type="entry name" value="ZP"/>
    <property type="match status" value="1"/>
</dbReference>
<proteinExistence type="predicted"/>
<sequence length="398" mass="45308">MNRKGFELVLVFFLGFMCNRVDGICSVEHCTDPTTCVLSEDQRSCKCAPGFYSDLCDKSAQFKVMCGKDYMAIRATEDFFTHLKVPLESLHLPNKACHAQREVIDNVPYYMFKISKKKYLSCGGQPFKKNSTHLFYSVSVRSEPQVSGNIIRDPVVKMDFSCVYPYLRTVSLPFPVLPISSETMMQINEMDATIRMLLYSDETYLKAYMVTPTIELRDKVYVEVSVTEPADYFLLRVDECWATQTPQPNSTKGLTHSLIHDGCVDDSTVSFLDVNELTSGQNGASSIVRYSFDMFRFITEPHELYLHCTVQLCELDDLKSCLPNCNSVRKREALREYPHHSLLSYGPIKVEMPNKPQSSMLTTVVLPVASVWTLCFFLAILITVAKAGKRRITKMDEF</sequence>
<feature type="disulfide bond" evidence="3">
    <location>
        <begin position="47"/>
        <end position="56"/>
    </location>
</feature>
<feature type="signal peptide" evidence="5">
    <location>
        <begin position="1"/>
        <end position="23"/>
    </location>
</feature>
<dbReference type="InterPro" id="IPR055356">
    <property type="entry name" value="ZP-N"/>
</dbReference>
<evidence type="ECO:0000256" key="5">
    <source>
        <dbReference type="SAM" id="SignalP"/>
    </source>
</evidence>
<gene>
    <name evidence="9" type="primary">zpd</name>
</gene>
<dbReference type="Pfam" id="PF00100">
    <property type="entry name" value="Zona_pellucida"/>
    <property type="match status" value="1"/>
</dbReference>
<evidence type="ECO:0000313" key="9">
    <source>
        <dbReference type="RefSeq" id="XP_013889501.1"/>
    </source>
</evidence>
<comment type="caution">
    <text evidence="3">Lacks conserved residue(s) required for the propagation of feature annotation.</text>
</comment>
<accession>A0A2I4DB80</accession>
<keyword evidence="4" id="KW-0812">Transmembrane</keyword>